<dbReference type="InterPro" id="IPR000111">
    <property type="entry name" value="Glyco_hydro_27/36_CS"/>
</dbReference>
<comment type="similarity">
    <text evidence="2 7">Belongs to the glycosyl hydrolase 27 family.</text>
</comment>
<dbReference type="InterPro" id="IPR017853">
    <property type="entry name" value="GH"/>
</dbReference>
<dbReference type="CDD" id="cd14792">
    <property type="entry name" value="GH27"/>
    <property type="match status" value="1"/>
</dbReference>
<proteinExistence type="inferred from homology"/>
<keyword evidence="5 7" id="KW-0378">Hydrolase</keyword>
<dbReference type="InterPro" id="IPR013780">
    <property type="entry name" value="Glyco_hydro_b"/>
</dbReference>
<evidence type="ECO:0000256" key="6">
    <source>
        <dbReference type="ARBA" id="ARBA00023295"/>
    </source>
</evidence>
<sequence length="463" mass="52254">MYLALLALVSASVLQSADAWNNGLQKTPAMGFNTWNRFQCNINEDLIRQTAVQMKDLGFLDAGYTFINIDDCWLLKNRDANGNLVTDSQKFPSGLKNLTDFLHSLGFKAGIYEDLGLTTCAGFAGSLNHELTDARLFVDLGFDYAKIDNCDSGSFPGTNPERFKRWTDATTQVQQETGKMLFYSFVEWQSFDAWTWGPPIANSWRMYDDIQPNWGRITAILNNASFIGDFSNFWGHNDLDMLENGNGALTLAEQRSHFTAWALAKSPLLIGTDISSLSQDSIDILLNPEIIAINQDTQIGEPLKPFFWGKNPDGTWDPTFPAQYWSGYFQDEKHTAIMYINFNERTVDLNFTFSHSPHLKADKKYAVRDLWKHEDKGVVSNFFFDGSIASHDPQSYSYNRLLTPVEVATVMKSNPRSDSLDRPLTRTKELFPAAYADRYDLAILFLPSTACPEVLPQGTLFGN</sequence>
<dbReference type="InterPro" id="IPR041233">
    <property type="entry name" value="Melibiase_C"/>
</dbReference>
<dbReference type="Proteomes" id="UP001213000">
    <property type="component" value="Unassembled WGS sequence"/>
</dbReference>
<comment type="catalytic activity">
    <reaction evidence="1 7">
        <text>Hydrolysis of terminal, non-reducing alpha-D-galactose residues in alpha-D-galactosides, including galactose oligosaccharides, galactomannans and galactolipids.</text>
        <dbReference type="EC" id="3.2.1.22"/>
    </reaction>
</comment>
<dbReference type="Pfam" id="PF16499">
    <property type="entry name" value="Melibiase_2"/>
    <property type="match status" value="1"/>
</dbReference>
<dbReference type="PANTHER" id="PTHR11452:SF75">
    <property type="entry name" value="ALPHA-GALACTOSIDASE MEL1"/>
    <property type="match status" value="1"/>
</dbReference>
<dbReference type="GO" id="GO:0005975">
    <property type="term" value="P:carbohydrate metabolic process"/>
    <property type="evidence" value="ECO:0007669"/>
    <property type="project" value="InterPro"/>
</dbReference>
<reference evidence="10" key="1">
    <citation type="submission" date="2022-07" db="EMBL/GenBank/DDBJ databases">
        <title>Genome Sequence of Leucocoprinus birnbaumii.</title>
        <authorList>
            <person name="Buettner E."/>
        </authorList>
    </citation>
    <scope>NUCLEOTIDE SEQUENCE</scope>
    <source>
        <strain evidence="10">VT141</strain>
    </source>
</reference>
<dbReference type="Gene3D" id="2.60.40.1180">
    <property type="entry name" value="Golgi alpha-mannosidase II"/>
    <property type="match status" value="1"/>
</dbReference>
<dbReference type="SUPFAM" id="SSF51011">
    <property type="entry name" value="Glycosyl hydrolase domain"/>
    <property type="match status" value="1"/>
</dbReference>
<accession>A0AAD5YRH1</accession>
<dbReference type="SUPFAM" id="SSF51445">
    <property type="entry name" value="(Trans)glycosidases"/>
    <property type="match status" value="1"/>
</dbReference>
<keyword evidence="4 8" id="KW-0732">Signal</keyword>
<keyword evidence="11" id="KW-1185">Reference proteome</keyword>
<evidence type="ECO:0000256" key="4">
    <source>
        <dbReference type="ARBA" id="ARBA00022729"/>
    </source>
</evidence>
<dbReference type="EMBL" id="JANIEX010000273">
    <property type="protein sequence ID" value="KAJ3569734.1"/>
    <property type="molecule type" value="Genomic_DNA"/>
</dbReference>
<dbReference type="InterPro" id="IPR002241">
    <property type="entry name" value="Glyco_hydro_27"/>
</dbReference>
<evidence type="ECO:0000259" key="9">
    <source>
        <dbReference type="Pfam" id="PF17801"/>
    </source>
</evidence>
<dbReference type="AlphaFoldDB" id="A0AAD5YRH1"/>
<dbReference type="InterPro" id="IPR013785">
    <property type="entry name" value="Aldolase_TIM"/>
</dbReference>
<dbReference type="EC" id="3.2.1.22" evidence="3 7"/>
<feature type="domain" description="Alpha galactosidase C-terminal" evidence="9">
    <location>
        <begin position="321"/>
        <end position="392"/>
    </location>
</feature>
<dbReference type="PANTHER" id="PTHR11452">
    <property type="entry name" value="ALPHA-GALACTOSIDASE/ALPHA-N-ACETYLGALACTOSAMINIDASE"/>
    <property type="match status" value="1"/>
</dbReference>
<evidence type="ECO:0000256" key="3">
    <source>
        <dbReference type="ARBA" id="ARBA00012755"/>
    </source>
</evidence>
<dbReference type="PROSITE" id="PS00512">
    <property type="entry name" value="ALPHA_GALACTOSIDASE"/>
    <property type="match status" value="1"/>
</dbReference>
<evidence type="ECO:0000313" key="11">
    <source>
        <dbReference type="Proteomes" id="UP001213000"/>
    </source>
</evidence>
<feature type="chain" id="PRO_5042052186" description="Alpha-galactosidase" evidence="8">
    <location>
        <begin position="20"/>
        <end position="463"/>
    </location>
</feature>
<gene>
    <name evidence="10" type="ORF">NP233_g4859</name>
</gene>
<dbReference type="Gene3D" id="3.20.20.70">
    <property type="entry name" value="Aldolase class I"/>
    <property type="match status" value="1"/>
</dbReference>
<keyword evidence="7" id="KW-1015">Disulfide bond</keyword>
<dbReference type="Pfam" id="PF17801">
    <property type="entry name" value="Melibiase_C"/>
    <property type="match status" value="1"/>
</dbReference>
<evidence type="ECO:0000256" key="1">
    <source>
        <dbReference type="ARBA" id="ARBA00001255"/>
    </source>
</evidence>
<evidence type="ECO:0000256" key="5">
    <source>
        <dbReference type="ARBA" id="ARBA00022801"/>
    </source>
</evidence>
<evidence type="ECO:0000256" key="7">
    <source>
        <dbReference type="RuleBase" id="RU361168"/>
    </source>
</evidence>
<feature type="signal peptide" evidence="8">
    <location>
        <begin position="1"/>
        <end position="19"/>
    </location>
</feature>
<organism evidence="10 11">
    <name type="scientific">Leucocoprinus birnbaumii</name>
    <dbReference type="NCBI Taxonomy" id="56174"/>
    <lineage>
        <taxon>Eukaryota</taxon>
        <taxon>Fungi</taxon>
        <taxon>Dikarya</taxon>
        <taxon>Basidiomycota</taxon>
        <taxon>Agaricomycotina</taxon>
        <taxon>Agaricomycetes</taxon>
        <taxon>Agaricomycetidae</taxon>
        <taxon>Agaricales</taxon>
        <taxon>Agaricineae</taxon>
        <taxon>Agaricaceae</taxon>
        <taxon>Leucocoprinus</taxon>
    </lineage>
</organism>
<evidence type="ECO:0000256" key="2">
    <source>
        <dbReference type="ARBA" id="ARBA00009743"/>
    </source>
</evidence>
<comment type="caution">
    <text evidence="10">The sequence shown here is derived from an EMBL/GenBank/DDBJ whole genome shotgun (WGS) entry which is preliminary data.</text>
</comment>
<keyword evidence="6 7" id="KW-0326">Glycosidase</keyword>
<dbReference type="PRINTS" id="PR00740">
    <property type="entry name" value="GLHYDRLASE27"/>
</dbReference>
<evidence type="ECO:0000256" key="8">
    <source>
        <dbReference type="SAM" id="SignalP"/>
    </source>
</evidence>
<name>A0AAD5YRH1_9AGAR</name>
<protein>
    <recommendedName>
        <fullName evidence="3 7">Alpha-galactosidase</fullName>
        <ecNumber evidence="3 7">3.2.1.22</ecNumber>
    </recommendedName>
    <alternativeName>
        <fullName evidence="7">Melibiase</fullName>
    </alternativeName>
</protein>
<evidence type="ECO:0000313" key="10">
    <source>
        <dbReference type="EMBL" id="KAJ3569734.1"/>
    </source>
</evidence>
<dbReference type="GO" id="GO:0004557">
    <property type="term" value="F:alpha-galactosidase activity"/>
    <property type="evidence" value="ECO:0007669"/>
    <property type="project" value="UniProtKB-EC"/>
</dbReference>